<dbReference type="Proteomes" id="UP001203284">
    <property type="component" value="Unassembled WGS sequence"/>
</dbReference>
<name>A0ABT0D9L0_9HYPH</name>
<evidence type="ECO:0000313" key="1">
    <source>
        <dbReference type="EMBL" id="MCK0196627.1"/>
    </source>
</evidence>
<accession>A0ABT0D9L0</accession>
<reference evidence="1 2" key="1">
    <citation type="submission" date="2022-04" db="EMBL/GenBank/DDBJ databases">
        <authorList>
            <person name="Grouzdev D.S."/>
            <person name="Pantiukh K.S."/>
            <person name="Krutkina M.S."/>
        </authorList>
    </citation>
    <scope>NUCLEOTIDE SEQUENCE [LARGE SCALE GENOMIC DNA]</scope>
    <source>
        <strain evidence="1 2">6x-1</strain>
    </source>
</reference>
<comment type="caution">
    <text evidence="1">The sequence shown here is derived from an EMBL/GenBank/DDBJ whole genome shotgun (WGS) entry which is preliminary data.</text>
</comment>
<gene>
    <name evidence="1" type="ORF">MWN34_06830</name>
</gene>
<dbReference type="RefSeq" id="WP_247027904.1">
    <property type="nucleotide sequence ID" value="NZ_JALKCH010000004.1"/>
</dbReference>
<protein>
    <submittedName>
        <fullName evidence="1">Uncharacterized protein</fullName>
    </submittedName>
</protein>
<sequence>MKTTGIAVPTIALVGFQADWSRWKPFMHLAPHLPEISLQVRPARSDGSEAGL</sequence>
<organism evidence="1 2">
    <name type="scientific">Ancylobacter crimeensis</name>
    <dbReference type="NCBI Taxonomy" id="2579147"/>
    <lineage>
        <taxon>Bacteria</taxon>
        <taxon>Pseudomonadati</taxon>
        <taxon>Pseudomonadota</taxon>
        <taxon>Alphaproteobacteria</taxon>
        <taxon>Hyphomicrobiales</taxon>
        <taxon>Xanthobacteraceae</taxon>
        <taxon>Ancylobacter</taxon>
    </lineage>
</organism>
<evidence type="ECO:0000313" key="2">
    <source>
        <dbReference type="Proteomes" id="UP001203284"/>
    </source>
</evidence>
<proteinExistence type="predicted"/>
<dbReference type="EMBL" id="JALKCH010000004">
    <property type="protein sequence ID" value="MCK0196627.1"/>
    <property type="molecule type" value="Genomic_DNA"/>
</dbReference>
<keyword evidence="2" id="KW-1185">Reference proteome</keyword>